<dbReference type="Pfam" id="PF13193">
    <property type="entry name" value="AMP-binding_C"/>
    <property type="match status" value="1"/>
</dbReference>
<dbReference type="InterPro" id="IPR045851">
    <property type="entry name" value="AMP-bd_C_sf"/>
</dbReference>
<dbReference type="CDD" id="cd05936">
    <property type="entry name" value="FC-FACS_FadD_like"/>
    <property type="match status" value="1"/>
</dbReference>
<dbReference type="InterPro" id="IPR000873">
    <property type="entry name" value="AMP-dep_synth/lig_dom"/>
</dbReference>
<dbReference type="Gene3D" id="3.30.300.30">
    <property type="match status" value="1"/>
</dbReference>
<dbReference type="SUPFAM" id="SSF56801">
    <property type="entry name" value="Acetyl-CoA synthetase-like"/>
    <property type="match status" value="1"/>
</dbReference>
<dbReference type="PROSITE" id="PS00455">
    <property type="entry name" value="AMP_BINDING"/>
    <property type="match status" value="1"/>
</dbReference>
<dbReference type="EMBL" id="BNAD01000007">
    <property type="protein sequence ID" value="GHE18034.1"/>
    <property type="molecule type" value="Genomic_DNA"/>
</dbReference>
<reference evidence="4" key="1">
    <citation type="journal article" date="2019" name="Int. J. Syst. Evol. Microbiol.">
        <title>The Global Catalogue of Microorganisms (GCM) 10K type strain sequencing project: providing services to taxonomists for standard genome sequencing and annotation.</title>
        <authorList>
            <consortium name="The Broad Institute Genomics Platform"/>
            <consortium name="The Broad Institute Genome Sequencing Center for Infectious Disease"/>
            <person name="Wu L."/>
            <person name="Ma J."/>
        </authorList>
    </citation>
    <scope>NUCLEOTIDE SEQUENCE [LARGE SCALE GENOMIC DNA]</scope>
    <source>
        <strain evidence="4">CGMCC 1.12791</strain>
    </source>
</reference>
<proteinExistence type="predicted"/>
<feature type="domain" description="AMP-binding enzyme C-terminal" evidence="2">
    <location>
        <begin position="407"/>
        <end position="482"/>
    </location>
</feature>
<dbReference type="Pfam" id="PF00501">
    <property type="entry name" value="AMP-binding"/>
    <property type="match status" value="1"/>
</dbReference>
<comment type="caution">
    <text evidence="3">The sequence shown here is derived from an EMBL/GenBank/DDBJ whole genome shotgun (WGS) entry which is preliminary data.</text>
</comment>
<sequence>MTNLVSILTTSADRHGHRPAIRLDDVVLSHAELDDLSARAAGWLRGSGVEPGDRVGLMLPNIVPFAVLYYAVLRAGAIVVPMNPLLKAREVEHHLRDSGARLVLVSTQAAPEAQAAARGTGAEVVVADDGLVAGLGDLDADLAPVARADDDTAVILYTSGTTGSPKGAQLTHANLRLNALGFGGLIGLTEQDVVMGSLPLFHAFGQSNCLNASVAVGACLTLVPRFEAEAALRLVERDRVTVFAGVPTMYVTMLQAGAEGADTSSLRVCVSGGASLPVEVLRGVEETFGAPILEGYGLSETSPTATFNRPGRAKVGSIGIPIDGVEVRLVDRNGDEVGPGEVGEIVIRGHNVMKGYWGRPRATADAVVDGWFHSGDLATRDEDGFYYVVDRKKDLIIRGGFNVYPREIEEVLYAHPAVLEAAVVGVPHPTLGEEVAAAVTLRPAYVVSAEELRDHVKARVAAYKYPRHVWVMEALPKGPTGKILKRDIHAPEAVTASAG</sequence>
<dbReference type="InterPro" id="IPR020845">
    <property type="entry name" value="AMP-binding_CS"/>
</dbReference>
<dbReference type="InterPro" id="IPR025110">
    <property type="entry name" value="AMP-bd_C"/>
</dbReference>
<accession>A0ABQ3HPF5</accession>
<evidence type="ECO:0000313" key="3">
    <source>
        <dbReference type="EMBL" id="GHE18034.1"/>
    </source>
</evidence>
<dbReference type="RefSeq" id="WP_191279949.1">
    <property type="nucleotide sequence ID" value="NZ_BNAD01000007.1"/>
</dbReference>
<name>A0ABQ3HPF5_9ACTN</name>
<dbReference type="PANTHER" id="PTHR43201:SF32">
    <property type="entry name" value="2-SUCCINYLBENZOATE--COA LIGASE, CHLOROPLASTIC_PEROXISOMAL"/>
    <property type="match status" value="1"/>
</dbReference>
<keyword evidence="4" id="KW-1185">Reference proteome</keyword>
<evidence type="ECO:0000259" key="2">
    <source>
        <dbReference type="Pfam" id="PF13193"/>
    </source>
</evidence>
<protein>
    <submittedName>
        <fullName evidence="3">AMP-dependent synthetase</fullName>
    </submittedName>
</protein>
<feature type="domain" description="AMP-dependent synthetase/ligase" evidence="1">
    <location>
        <begin position="9"/>
        <end position="357"/>
    </location>
</feature>
<dbReference type="PANTHER" id="PTHR43201">
    <property type="entry name" value="ACYL-COA SYNTHETASE"/>
    <property type="match status" value="1"/>
</dbReference>
<dbReference type="InterPro" id="IPR042099">
    <property type="entry name" value="ANL_N_sf"/>
</dbReference>
<evidence type="ECO:0000313" key="4">
    <source>
        <dbReference type="Proteomes" id="UP000597341"/>
    </source>
</evidence>
<dbReference type="Gene3D" id="3.40.50.12780">
    <property type="entry name" value="N-terminal domain of ligase-like"/>
    <property type="match status" value="1"/>
</dbReference>
<dbReference type="Proteomes" id="UP000597341">
    <property type="component" value="Unassembled WGS sequence"/>
</dbReference>
<gene>
    <name evidence="3" type="ORF">GCM10011376_26440</name>
</gene>
<organism evidence="3 4">
    <name type="scientific">Nocardioides flavus</name>
    <name type="common">ex Wang et al. 2016</name>
    <dbReference type="NCBI Taxonomy" id="2058780"/>
    <lineage>
        <taxon>Bacteria</taxon>
        <taxon>Bacillati</taxon>
        <taxon>Actinomycetota</taxon>
        <taxon>Actinomycetes</taxon>
        <taxon>Propionibacteriales</taxon>
        <taxon>Nocardioidaceae</taxon>
        <taxon>Nocardioides</taxon>
    </lineage>
</organism>
<evidence type="ECO:0000259" key="1">
    <source>
        <dbReference type="Pfam" id="PF00501"/>
    </source>
</evidence>